<reference evidence="7" key="1">
    <citation type="journal article" date="2017" name="Genome Biol.">
        <title>Comparative genomics reveals high biological diversity and specific adaptations in the industrially and medically important fungal genus Aspergillus.</title>
        <authorList>
            <person name="de Vries R.P."/>
            <person name="Riley R."/>
            <person name="Wiebenga A."/>
            <person name="Aguilar-Osorio G."/>
            <person name="Amillis S."/>
            <person name="Uchima C.A."/>
            <person name="Anderluh G."/>
            <person name="Asadollahi M."/>
            <person name="Askin M."/>
            <person name="Barry K."/>
            <person name="Battaglia E."/>
            <person name="Bayram O."/>
            <person name="Benocci T."/>
            <person name="Braus-Stromeyer S.A."/>
            <person name="Caldana C."/>
            <person name="Canovas D."/>
            <person name="Cerqueira G.C."/>
            <person name="Chen F."/>
            <person name="Chen W."/>
            <person name="Choi C."/>
            <person name="Clum A."/>
            <person name="Dos Santos R.A."/>
            <person name="Damasio A.R."/>
            <person name="Diallinas G."/>
            <person name="Emri T."/>
            <person name="Fekete E."/>
            <person name="Flipphi M."/>
            <person name="Freyberg S."/>
            <person name="Gallo A."/>
            <person name="Gournas C."/>
            <person name="Habgood R."/>
            <person name="Hainaut M."/>
            <person name="Harispe M.L."/>
            <person name="Henrissat B."/>
            <person name="Hilden K.S."/>
            <person name="Hope R."/>
            <person name="Hossain A."/>
            <person name="Karabika E."/>
            <person name="Karaffa L."/>
            <person name="Karanyi Z."/>
            <person name="Krasevec N."/>
            <person name="Kuo A."/>
            <person name="Kusch H."/>
            <person name="LaButti K."/>
            <person name="Lagendijk E.L."/>
            <person name="Lapidus A."/>
            <person name="Levasseur A."/>
            <person name="Lindquist E."/>
            <person name="Lipzen A."/>
            <person name="Logrieco A.F."/>
            <person name="MacCabe A."/>
            <person name="Maekelae M.R."/>
            <person name="Malavazi I."/>
            <person name="Melin P."/>
            <person name="Meyer V."/>
            <person name="Mielnichuk N."/>
            <person name="Miskei M."/>
            <person name="Molnar A.P."/>
            <person name="Mule G."/>
            <person name="Ngan C.Y."/>
            <person name="Orejas M."/>
            <person name="Orosz E."/>
            <person name="Ouedraogo J.P."/>
            <person name="Overkamp K.M."/>
            <person name="Park H.-S."/>
            <person name="Perrone G."/>
            <person name="Piumi F."/>
            <person name="Punt P.J."/>
            <person name="Ram A.F."/>
            <person name="Ramon A."/>
            <person name="Rauscher S."/>
            <person name="Record E."/>
            <person name="Riano-Pachon D.M."/>
            <person name="Robert V."/>
            <person name="Roehrig J."/>
            <person name="Ruller R."/>
            <person name="Salamov A."/>
            <person name="Salih N.S."/>
            <person name="Samson R.A."/>
            <person name="Sandor E."/>
            <person name="Sanguinetti M."/>
            <person name="Schuetze T."/>
            <person name="Sepcic K."/>
            <person name="Shelest E."/>
            <person name="Sherlock G."/>
            <person name="Sophianopoulou V."/>
            <person name="Squina F.M."/>
            <person name="Sun H."/>
            <person name="Susca A."/>
            <person name="Todd R.B."/>
            <person name="Tsang A."/>
            <person name="Unkles S.E."/>
            <person name="van de Wiele N."/>
            <person name="van Rossen-Uffink D."/>
            <person name="Oliveira J.V."/>
            <person name="Vesth T.C."/>
            <person name="Visser J."/>
            <person name="Yu J.-H."/>
            <person name="Zhou M."/>
            <person name="Andersen M.R."/>
            <person name="Archer D.B."/>
            <person name="Baker S.E."/>
            <person name="Benoit I."/>
            <person name="Brakhage A.A."/>
            <person name="Braus G.H."/>
            <person name="Fischer R."/>
            <person name="Frisvad J.C."/>
            <person name="Goldman G.H."/>
            <person name="Houbraken J."/>
            <person name="Oakley B."/>
            <person name="Pocsi I."/>
            <person name="Scazzocchio C."/>
            <person name="Seiboth B."/>
            <person name="vanKuyk P.A."/>
            <person name="Wortman J."/>
            <person name="Dyer P.S."/>
            <person name="Grigoriev I.V."/>
        </authorList>
    </citation>
    <scope>NUCLEOTIDE SEQUENCE [LARGE SCALE GENOMIC DNA]</scope>
    <source>
        <strain evidence="7">CBS 583.65</strain>
    </source>
</reference>
<dbReference type="VEuPathDB" id="FungiDB:ASPVEDRAFT_41637"/>
<dbReference type="Gene3D" id="3.40.50.1820">
    <property type="entry name" value="alpha/beta hydrolase"/>
    <property type="match status" value="1"/>
</dbReference>
<sequence>MSLPKPHIGPDSFFHKTSPPTCAPSSPSCPTTIYFISGNPGLISYYHPFLSLLSKNLTSASSPGQDSFHVFGHSLAGFELEPAPSSFKTNSRTEKAKTKQPPGTSNGYYYNVEDQIRFVQARLEAHMAALRTESANSSPSASDTDVPSQRPRVILMGHSVGTYIAMEVLRRHRENQATAAGFDIVGGIMLFPTVIDIAGSPAGQKLTFLLRFIPQLALLVSLFSRLLTSILPNSIIRAAVRSVMRSPPETAIDATTAFLKSKRGVRQALHMGADEMRTITTDKWSDDVWGVSKAKEGSRPQEQLLTRLFFYFGRNDHWVAEQTREEIIAARGTMQNGPRMIVCEESLPHAFCLRHNETMANKVADMVQEILELDGVDNRGNLH</sequence>
<evidence type="ECO:0000256" key="2">
    <source>
        <dbReference type="ARBA" id="ARBA00008300"/>
    </source>
</evidence>
<dbReference type="GO" id="GO:0019915">
    <property type="term" value="P:lipid storage"/>
    <property type="evidence" value="ECO:0007669"/>
    <property type="project" value="InterPro"/>
</dbReference>
<dbReference type="EMBL" id="KV878129">
    <property type="protein sequence ID" value="OJJ02157.1"/>
    <property type="molecule type" value="Genomic_DNA"/>
</dbReference>
<proteinExistence type="inferred from homology"/>
<dbReference type="RefSeq" id="XP_040667919.1">
    <property type="nucleotide sequence ID" value="XM_040812394.1"/>
</dbReference>
<dbReference type="GeneID" id="63727905"/>
<accession>A0A1L9PKV1</accession>
<evidence type="ECO:0000256" key="5">
    <source>
        <dbReference type="SAM" id="MobiDB-lite"/>
    </source>
</evidence>
<name>A0A1L9PKV1_ASPVE</name>
<dbReference type="PANTHER" id="PTHR13390">
    <property type="entry name" value="LIPASE"/>
    <property type="match status" value="1"/>
</dbReference>
<dbReference type="STRING" id="1036611.A0A1L9PKV1"/>
<comment type="subcellular location">
    <subcellularLocation>
        <location evidence="1">Lipid droplet</location>
    </subcellularLocation>
</comment>
<keyword evidence="7" id="KW-1185">Reference proteome</keyword>
<dbReference type="AlphaFoldDB" id="A0A1L9PKV1"/>
<comment type="similarity">
    <text evidence="2">Belongs to the AB hydrolase superfamily. LDAH family.</text>
</comment>
<dbReference type="InterPro" id="IPR029058">
    <property type="entry name" value="AB_hydrolase_fold"/>
</dbReference>
<dbReference type="SUPFAM" id="SSF53474">
    <property type="entry name" value="alpha/beta-Hydrolases"/>
    <property type="match status" value="1"/>
</dbReference>
<evidence type="ECO:0000256" key="3">
    <source>
        <dbReference type="ARBA" id="ARBA00022677"/>
    </source>
</evidence>
<evidence type="ECO:0000256" key="4">
    <source>
        <dbReference type="ARBA" id="ARBA00022801"/>
    </source>
</evidence>
<gene>
    <name evidence="6" type="ORF">ASPVEDRAFT_41637</name>
</gene>
<keyword evidence="3" id="KW-0551">Lipid droplet</keyword>
<evidence type="ECO:0000313" key="7">
    <source>
        <dbReference type="Proteomes" id="UP000184073"/>
    </source>
</evidence>
<dbReference type="GO" id="GO:0016298">
    <property type="term" value="F:lipase activity"/>
    <property type="evidence" value="ECO:0007669"/>
    <property type="project" value="InterPro"/>
</dbReference>
<organism evidence="6 7">
    <name type="scientific">Aspergillus versicolor CBS 583.65</name>
    <dbReference type="NCBI Taxonomy" id="1036611"/>
    <lineage>
        <taxon>Eukaryota</taxon>
        <taxon>Fungi</taxon>
        <taxon>Dikarya</taxon>
        <taxon>Ascomycota</taxon>
        <taxon>Pezizomycotina</taxon>
        <taxon>Eurotiomycetes</taxon>
        <taxon>Eurotiomycetidae</taxon>
        <taxon>Eurotiales</taxon>
        <taxon>Aspergillaceae</taxon>
        <taxon>Aspergillus</taxon>
        <taxon>Aspergillus subgen. Nidulantes</taxon>
    </lineage>
</organism>
<dbReference type="PANTHER" id="PTHR13390:SF0">
    <property type="entry name" value="LIPID DROPLET-ASSOCIATED HYDROLASE"/>
    <property type="match status" value="1"/>
</dbReference>
<evidence type="ECO:0000313" key="6">
    <source>
        <dbReference type="EMBL" id="OJJ02157.1"/>
    </source>
</evidence>
<keyword evidence="4" id="KW-0378">Hydrolase</keyword>
<dbReference type="InterPro" id="IPR019363">
    <property type="entry name" value="LDAH"/>
</dbReference>
<evidence type="ECO:0008006" key="8">
    <source>
        <dbReference type="Google" id="ProtNLM"/>
    </source>
</evidence>
<dbReference type="Pfam" id="PF10230">
    <property type="entry name" value="LIDHydrolase"/>
    <property type="match status" value="1"/>
</dbReference>
<protein>
    <recommendedName>
        <fullName evidence="8">AB hydrolase-1 domain-containing protein</fullName>
    </recommendedName>
</protein>
<feature type="region of interest" description="Disordered" evidence="5">
    <location>
        <begin position="1"/>
        <end position="20"/>
    </location>
</feature>
<dbReference type="Proteomes" id="UP000184073">
    <property type="component" value="Unassembled WGS sequence"/>
</dbReference>
<evidence type="ECO:0000256" key="1">
    <source>
        <dbReference type="ARBA" id="ARBA00004502"/>
    </source>
</evidence>
<feature type="region of interest" description="Disordered" evidence="5">
    <location>
        <begin position="82"/>
        <end position="107"/>
    </location>
</feature>
<dbReference type="GO" id="GO:0005811">
    <property type="term" value="C:lipid droplet"/>
    <property type="evidence" value="ECO:0007669"/>
    <property type="project" value="UniProtKB-SubCell"/>
</dbReference>
<dbReference type="OrthoDB" id="448051at2759"/>